<dbReference type="PROSITE" id="PS50987">
    <property type="entry name" value="HTH_ARSR_2"/>
    <property type="match status" value="1"/>
</dbReference>
<dbReference type="InterPro" id="IPR011991">
    <property type="entry name" value="ArsR-like_HTH"/>
</dbReference>
<keyword evidence="2 5" id="KW-0238">DNA-binding</keyword>
<keyword evidence="1" id="KW-0805">Transcription regulation</keyword>
<keyword evidence="3" id="KW-0804">Transcription</keyword>
<dbReference type="Proteomes" id="UP000325289">
    <property type="component" value="Unassembled WGS sequence"/>
</dbReference>
<dbReference type="PANTHER" id="PTHR43132">
    <property type="entry name" value="ARSENICAL RESISTANCE OPERON REPRESSOR ARSR-RELATED"/>
    <property type="match status" value="1"/>
</dbReference>
<evidence type="ECO:0000256" key="2">
    <source>
        <dbReference type="ARBA" id="ARBA00023125"/>
    </source>
</evidence>
<dbReference type="NCBIfam" id="NF033788">
    <property type="entry name" value="HTH_metalloreg"/>
    <property type="match status" value="1"/>
</dbReference>
<dbReference type="PRINTS" id="PR00778">
    <property type="entry name" value="HTHARSR"/>
</dbReference>
<name>A0A1I1TDY8_9RHOB</name>
<dbReference type="Gene3D" id="1.10.10.10">
    <property type="entry name" value="Winged helix-like DNA-binding domain superfamily/Winged helix DNA-binding domain"/>
    <property type="match status" value="1"/>
</dbReference>
<dbReference type="InterPro" id="IPR036388">
    <property type="entry name" value="WH-like_DNA-bd_sf"/>
</dbReference>
<dbReference type="EMBL" id="FOMS01000001">
    <property type="protein sequence ID" value="SFD56799.1"/>
    <property type="molecule type" value="Genomic_DNA"/>
</dbReference>
<evidence type="ECO:0000256" key="3">
    <source>
        <dbReference type="ARBA" id="ARBA00023163"/>
    </source>
</evidence>
<dbReference type="RefSeq" id="WP_149754372.1">
    <property type="nucleotide sequence ID" value="NZ_FOMS01000001.1"/>
</dbReference>
<feature type="domain" description="HTH arsR-type" evidence="4">
    <location>
        <begin position="23"/>
        <end position="117"/>
    </location>
</feature>
<evidence type="ECO:0000313" key="6">
    <source>
        <dbReference type="Proteomes" id="UP000325289"/>
    </source>
</evidence>
<keyword evidence="6" id="KW-1185">Reference proteome</keyword>
<evidence type="ECO:0000256" key="1">
    <source>
        <dbReference type="ARBA" id="ARBA00023015"/>
    </source>
</evidence>
<dbReference type="AlphaFoldDB" id="A0A1I1TDY8"/>
<dbReference type="InterPro" id="IPR051011">
    <property type="entry name" value="Metal_resp_trans_reg"/>
</dbReference>
<dbReference type="SUPFAM" id="SSF46785">
    <property type="entry name" value="Winged helix' DNA-binding domain"/>
    <property type="match status" value="1"/>
</dbReference>
<evidence type="ECO:0000259" key="4">
    <source>
        <dbReference type="PROSITE" id="PS50987"/>
    </source>
</evidence>
<proteinExistence type="predicted"/>
<dbReference type="SMART" id="SM00418">
    <property type="entry name" value="HTH_ARSR"/>
    <property type="match status" value="1"/>
</dbReference>
<dbReference type="GO" id="GO:0003700">
    <property type="term" value="F:DNA-binding transcription factor activity"/>
    <property type="evidence" value="ECO:0007669"/>
    <property type="project" value="InterPro"/>
</dbReference>
<accession>A0A1I1TDY8</accession>
<reference evidence="5 6" key="1">
    <citation type="submission" date="2016-10" db="EMBL/GenBank/DDBJ databases">
        <authorList>
            <person name="Varghese N."/>
            <person name="Submissions S."/>
        </authorList>
    </citation>
    <scope>NUCLEOTIDE SEQUENCE [LARGE SCALE GENOMIC DNA]</scope>
    <source>
        <strain evidence="6">YIM D21,KCTC 23444,ACCC 10710</strain>
    </source>
</reference>
<dbReference type="InterPro" id="IPR036390">
    <property type="entry name" value="WH_DNA-bd_sf"/>
</dbReference>
<evidence type="ECO:0000313" key="5">
    <source>
        <dbReference type="EMBL" id="SFD56799.1"/>
    </source>
</evidence>
<dbReference type="OrthoDB" id="194599at2"/>
<dbReference type="PANTHER" id="PTHR43132:SF2">
    <property type="entry name" value="ARSENICAL RESISTANCE OPERON REPRESSOR ARSR-RELATED"/>
    <property type="match status" value="1"/>
</dbReference>
<organism evidence="5 6">
    <name type="scientific">Roseivivax sediminis</name>
    <dbReference type="NCBI Taxonomy" id="936889"/>
    <lineage>
        <taxon>Bacteria</taxon>
        <taxon>Pseudomonadati</taxon>
        <taxon>Pseudomonadota</taxon>
        <taxon>Alphaproteobacteria</taxon>
        <taxon>Rhodobacterales</taxon>
        <taxon>Roseobacteraceae</taxon>
        <taxon>Roseivivax</taxon>
    </lineage>
</organism>
<gene>
    <name evidence="5" type="ORF">SAMN04515678_101598</name>
</gene>
<dbReference type="InterPro" id="IPR001845">
    <property type="entry name" value="HTH_ArsR_DNA-bd_dom"/>
</dbReference>
<protein>
    <submittedName>
        <fullName evidence="5">DNA-binding transcriptional regulator, ArsR family</fullName>
    </submittedName>
</protein>
<dbReference type="CDD" id="cd00090">
    <property type="entry name" value="HTH_ARSR"/>
    <property type="match status" value="1"/>
</dbReference>
<sequence length="118" mass="12586">MPPPDPDNPDHGADPVAPADLAALEERAEHVAGLLTLMGNPRRLLILCRLAEGEASVSALQSAVGLSQSALSQHLARLRAAGIVRARRDGQSMHYSICDDDTRALMVALYDTFCAQGR</sequence>
<dbReference type="GO" id="GO:0003677">
    <property type="term" value="F:DNA binding"/>
    <property type="evidence" value="ECO:0007669"/>
    <property type="project" value="UniProtKB-KW"/>
</dbReference>
<dbReference type="Pfam" id="PF01022">
    <property type="entry name" value="HTH_5"/>
    <property type="match status" value="1"/>
</dbReference>